<dbReference type="AlphaFoldDB" id="A0A6A6ZTM7"/>
<sequence>MANSMMANALAAPASDDLVELYHKDDGAGGSIVYYGEDNTKVTRGEMSDRPELYREDTKSGGSLIFYGAPTGPSQRRDTDESTKMSKRCLFWGCNEKCPDSATPSCDAKNNGAQNELCDKLLAELGDHSEVKIGQSPRQICYKNGKACCLSWGTKLPDTLTKGDLYKHANTIIKQCTANGISGKIGNVNVLGTCTEVCVSSRGTHC</sequence>
<keyword evidence="3" id="KW-1185">Reference proteome</keyword>
<accession>A0A6A6ZTM7</accession>
<evidence type="ECO:0000313" key="3">
    <source>
        <dbReference type="Proteomes" id="UP000799424"/>
    </source>
</evidence>
<protein>
    <recommendedName>
        <fullName evidence="1">WD-like domain-containing protein</fullName>
    </recommendedName>
</protein>
<gene>
    <name evidence="2" type="ORF">CC86DRAFT_468808</name>
</gene>
<evidence type="ECO:0000313" key="2">
    <source>
        <dbReference type="EMBL" id="KAF2823794.1"/>
    </source>
</evidence>
<dbReference type="OrthoDB" id="3705032at2759"/>
<dbReference type="InterPro" id="IPR046925">
    <property type="entry name" value="WD-like_fungi"/>
</dbReference>
<dbReference type="EMBL" id="MU006231">
    <property type="protein sequence ID" value="KAF2823794.1"/>
    <property type="molecule type" value="Genomic_DNA"/>
</dbReference>
<proteinExistence type="predicted"/>
<name>A0A6A6ZTM7_9PLEO</name>
<organism evidence="2 3">
    <name type="scientific">Ophiobolus disseminans</name>
    <dbReference type="NCBI Taxonomy" id="1469910"/>
    <lineage>
        <taxon>Eukaryota</taxon>
        <taxon>Fungi</taxon>
        <taxon>Dikarya</taxon>
        <taxon>Ascomycota</taxon>
        <taxon>Pezizomycotina</taxon>
        <taxon>Dothideomycetes</taxon>
        <taxon>Pleosporomycetidae</taxon>
        <taxon>Pleosporales</taxon>
        <taxon>Pleosporineae</taxon>
        <taxon>Phaeosphaeriaceae</taxon>
        <taxon>Ophiobolus</taxon>
    </lineage>
</organism>
<feature type="domain" description="WD-like" evidence="1">
    <location>
        <begin position="100"/>
        <end position="206"/>
    </location>
</feature>
<dbReference type="Proteomes" id="UP000799424">
    <property type="component" value="Unassembled WGS sequence"/>
</dbReference>
<reference evidence="2" key="1">
    <citation type="journal article" date="2020" name="Stud. Mycol.">
        <title>101 Dothideomycetes genomes: a test case for predicting lifestyles and emergence of pathogens.</title>
        <authorList>
            <person name="Haridas S."/>
            <person name="Albert R."/>
            <person name="Binder M."/>
            <person name="Bloem J."/>
            <person name="Labutti K."/>
            <person name="Salamov A."/>
            <person name="Andreopoulos B."/>
            <person name="Baker S."/>
            <person name="Barry K."/>
            <person name="Bills G."/>
            <person name="Bluhm B."/>
            <person name="Cannon C."/>
            <person name="Castanera R."/>
            <person name="Culley D."/>
            <person name="Daum C."/>
            <person name="Ezra D."/>
            <person name="Gonzalez J."/>
            <person name="Henrissat B."/>
            <person name="Kuo A."/>
            <person name="Liang C."/>
            <person name="Lipzen A."/>
            <person name="Lutzoni F."/>
            <person name="Magnuson J."/>
            <person name="Mondo S."/>
            <person name="Nolan M."/>
            <person name="Ohm R."/>
            <person name="Pangilinan J."/>
            <person name="Park H.-J."/>
            <person name="Ramirez L."/>
            <person name="Alfaro M."/>
            <person name="Sun H."/>
            <person name="Tritt A."/>
            <person name="Yoshinaga Y."/>
            <person name="Zwiers L.-H."/>
            <person name="Turgeon B."/>
            <person name="Goodwin S."/>
            <person name="Spatafora J."/>
            <person name="Crous P."/>
            <person name="Grigoriev I."/>
        </authorList>
    </citation>
    <scope>NUCLEOTIDE SEQUENCE</scope>
    <source>
        <strain evidence="2">CBS 113818</strain>
    </source>
</reference>
<evidence type="ECO:0000259" key="1">
    <source>
        <dbReference type="Pfam" id="PF20493"/>
    </source>
</evidence>
<dbReference type="Pfam" id="PF20493">
    <property type="entry name" value="WD-like_fungi"/>
    <property type="match status" value="1"/>
</dbReference>